<proteinExistence type="predicted"/>
<protein>
    <submittedName>
        <fullName evidence="1">Uncharacterized protein</fullName>
    </submittedName>
</protein>
<reference evidence="2" key="1">
    <citation type="submission" date="2013-01" db="EMBL/GenBank/DDBJ databases">
        <title>Draft Genome Sequence of a Mulberry Tree, Morus notabilis C.K. Schneid.</title>
        <authorList>
            <person name="He N."/>
            <person name="Zhao S."/>
        </authorList>
    </citation>
    <scope>NUCLEOTIDE SEQUENCE</scope>
</reference>
<evidence type="ECO:0000313" key="1">
    <source>
        <dbReference type="EMBL" id="EXC22906.1"/>
    </source>
</evidence>
<gene>
    <name evidence="1" type="ORF">L484_007515</name>
</gene>
<evidence type="ECO:0000313" key="2">
    <source>
        <dbReference type="Proteomes" id="UP000030645"/>
    </source>
</evidence>
<dbReference type="AlphaFoldDB" id="W9SD42"/>
<organism evidence="1 2">
    <name type="scientific">Morus notabilis</name>
    <dbReference type="NCBI Taxonomy" id="981085"/>
    <lineage>
        <taxon>Eukaryota</taxon>
        <taxon>Viridiplantae</taxon>
        <taxon>Streptophyta</taxon>
        <taxon>Embryophyta</taxon>
        <taxon>Tracheophyta</taxon>
        <taxon>Spermatophyta</taxon>
        <taxon>Magnoliopsida</taxon>
        <taxon>eudicotyledons</taxon>
        <taxon>Gunneridae</taxon>
        <taxon>Pentapetalae</taxon>
        <taxon>rosids</taxon>
        <taxon>fabids</taxon>
        <taxon>Rosales</taxon>
        <taxon>Moraceae</taxon>
        <taxon>Moreae</taxon>
        <taxon>Morus</taxon>
    </lineage>
</organism>
<dbReference type="EMBL" id="KE345984">
    <property type="protein sequence ID" value="EXC22906.1"/>
    <property type="molecule type" value="Genomic_DNA"/>
</dbReference>
<accession>W9SD42</accession>
<keyword evidence="2" id="KW-1185">Reference proteome</keyword>
<sequence length="120" mass="13634">MISNDGGSWPRSVAVFCNILWSSQLTDLVREGLSSEFSSPWQPCSQQQRSSCEMGRVLRGEIERDDLSQDPSRCFATFSGLRSSRIWFAKASHRSLVRCGNLVLNNNDHHVRRGECSEER</sequence>
<name>W9SD42_9ROSA</name>
<dbReference type="Proteomes" id="UP000030645">
    <property type="component" value="Unassembled WGS sequence"/>
</dbReference>